<gene>
    <name evidence="2" type="ORF">SAMN02746064_01182</name>
</gene>
<protein>
    <recommendedName>
        <fullName evidence="1">DUF7000 domain-containing protein</fullName>
    </recommendedName>
</protein>
<dbReference type="EMBL" id="FQTU01000007">
    <property type="protein sequence ID" value="SHE78532.1"/>
    <property type="molecule type" value="Genomic_DNA"/>
</dbReference>
<dbReference type="RefSeq" id="WP_073270165.1">
    <property type="nucleotide sequence ID" value="NZ_FQTU01000007.1"/>
</dbReference>
<evidence type="ECO:0000313" key="3">
    <source>
        <dbReference type="Proteomes" id="UP000184251"/>
    </source>
</evidence>
<dbReference type="InterPro" id="IPR054269">
    <property type="entry name" value="DUF7000"/>
</dbReference>
<evidence type="ECO:0000259" key="1">
    <source>
        <dbReference type="Pfam" id="PF22526"/>
    </source>
</evidence>
<dbReference type="Pfam" id="PF22526">
    <property type="entry name" value="DUF7000"/>
    <property type="match status" value="1"/>
</dbReference>
<keyword evidence="3" id="KW-1185">Reference proteome</keyword>
<proteinExistence type="predicted"/>
<dbReference type="Proteomes" id="UP000184251">
    <property type="component" value="Unassembled WGS sequence"/>
</dbReference>
<accession>A0A1M4WC41</accession>
<dbReference type="OrthoDB" id="9816011at2"/>
<organism evidence="2 3">
    <name type="scientific">Alkalibacter saccharofermentans DSM 14828</name>
    <dbReference type="NCBI Taxonomy" id="1120975"/>
    <lineage>
        <taxon>Bacteria</taxon>
        <taxon>Bacillati</taxon>
        <taxon>Bacillota</taxon>
        <taxon>Clostridia</taxon>
        <taxon>Eubacteriales</taxon>
        <taxon>Eubacteriaceae</taxon>
        <taxon>Alkalibacter</taxon>
    </lineage>
</organism>
<dbReference type="STRING" id="1120975.SAMN02746064_01182"/>
<evidence type="ECO:0000313" key="2">
    <source>
        <dbReference type="EMBL" id="SHE78532.1"/>
    </source>
</evidence>
<name>A0A1M4WC41_9FIRM</name>
<reference evidence="2 3" key="1">
    <citation type="submission" date="2016-11" db="EMBL/GenBank/DDBJ databases">
        <authorList>
            <person name="Jaros S."/>
            <person name="Januszkiewicz K."/>
            <person name="Wedrychowicz H."/>
        </authorList>
    </citation>
    <scope>NUCLEOTIDE SEQUENCE [LARGE SCALE GENOMIC DNA]</scope>
    <source>
        <strain evidence="2 3">DSM 14828</strain>
    </source>
</reference>
<feature type="domain" description="DUF7000" evidence="1">
    <location>
        <begin position="4"/>
        <end position="159"/>
    </location>
</feature>
<dbReference type="AlphaFoldDB" id="A0A1M4WC41"/>
<sequence>MKTLNQLISDYTCNLQQGEMQVAYKGILEFIGKLRADFIKKYPHYETSSIYQGYMDMSYFSLSTKPLKDKGLKIAIVYLHEKGCFEVWLSARNREISKRYDSVFCGKTFDEITVFHDENNRDAIIESTLISVPDFEDQKVLKDIIGQGVEKFITAVNIFITS</sequence>